<evidence type="ECO:0000313" key="2">
    <source>
        <dbReference type="Proteomes" id="UP000054821"/>
    </source>
</evidence>
<dbReference type="RefSeq" id="XP_024406247.1">
    <property type="nucleotide sequence ID" value="XM_024549008.1"/>
</dbReference>
<name>A0A2P4ZWI3_9HYPO</name>
<keyword evidence="2" id="KW-1185">Reference proteome</keyword>
<protein>
    <submittedName>
        <fullName evidence="1">Uncharacterized protein</fullName>
    </submittedName>
</protein>
<evidence type="ECO:0000313" key="1">
    <source>
        <dbReference type="EMBL" id="PON28655.1"/>
    </source>
</evidence>
<gene>
    <name evidence="1" type="ORF">TGAM01_v202502</name>
</gene>
<sequence>MIENRLWIRSQHRQLIDSRANPLVVIRHPFIIYILHKPVRRPFPLFLLMLKSIAVDRMVIGKSNRQVGLWPHFSQGNRIIPASVKACAQDLDPFIGLHVRAEHFGGLELSLVLFERLEKVNARFQSIGMFLRFLKPLLTKLRDFGVGA</sequence>
<dbReference type="EMBL" id="JPDN02000006">
    <property type="protein sequence ID" value="PON28655.1"/>
    <property type="molecule type" value="Genomic_DNA"/>
</dbReference>
<dbReference type="GeneID" id="36347407"/>
<dbReference type="AlphaFoldDB" id="A0A2P4ZWI3"/>
<reference evidence="1 2" key="1">
    <citation type="journal article" date="2016" name="Genome Announc.">
        <title>Draft Whole-Genome Sequence of Trichoderma gamsii T6085, a Promising Biocontrol Agent of Fusarium Head Blight on Wheat.</title>
        <authorList>
            <person name="Baroncelli R."/>
            <person name="Zapparata A."/>
            <person name="Piaggeschi G."/>
            <person name="Sarrocco S."/>
            <person name="Vannacci G."/>
        </authorList>
    </citation>
    <scope>NUCLEOTIDE SEQUENCE [LARGE SCALE GENOMIC DNA]</scope>
    <source>
        <strain evidence="1 2">T6085</strain>
    </source>
</reference>
<comment type="caution">
    <text evidence="1">The sequence shown here is derived from an EMBL/GenBank/DDBJ whole genome shotgun (WGS) entry which is preliminary data.</text>
</comment>
<proteinExistence type="predicted"/>
<dbReference type="Proteomes" id="UP000054821">
    <property type="component" value="Unassembled WGS sequence"/>
</dbReference>
<accession>A0A2P4ZWI3</accession>
<organism evidence="1 2">
    <name type="scientific">Trichoderma gamsii</name>
    <dbReference type="NCBI Taxonomy" id="398673"/>
    <lineage>
        <taxon>Eukaryota</taxon>
        <taxon>Fungi</taxon>
        <taxon>Dikarya</taxon>
        <taxon>Ascomycota</taxon>
        <taxon>Pezizomycotina</taxon>
        <taxon>Sordariomycetes</taxon>
        <taxon>Hypocreomycetidae</taxon>
        <taxon>Hypocreales</taxon>
        <taxon>Hypocreaceae</taxon>
        <taxon>Trichoderma</taxon>
    </lineage>
</organism>